<evidence type="ECO:0000313" key="2">
    <source>
        <dbReference type="Proteomes" id="UP000095209"/>
    </source>
</evidence>
<reference evidence="1 2" key="1">
    <citation type="submission" date="2016-08" db="EMBL/GenBank/DDBJ databases">
        <title>Genome of Bacillus solimangrovi GH2-4.</title>
        <authorList>
            <person name="Lim S."/>
            <person name="Kim B.-C."/>
        </authorList>
    </citation>
    <scope>NUCLEOTIDE SEQUENCE [LARGE SCALE GENOMIC DNA]</scope>
    <source>
        <strain evidence="1 2">GH2-4</strain>
    </source>
</reference>
<proteinExistence type="predicted"/>
<dbReference type="Proteomes" id="UP000095209">
    <property type="component" value="Unassembled WGS sequence"/>
</dbReference>
<evidence type="ECO:0000313" key="1">
    <source>
        <dbReference type="EMBL" id="OEH92019.1"/>
    </source>
</evidence>
<dbReference type="EMBL" id="MJEH01000038">
    <property type="protein sequence ID" value="OEH92019.1"/>
    <property type="molecule type" value="Genomic_DNA"/>
</dbReference>
<comment type="caution">
    <text evidence="1">The sequence shown here is derived from an EMBL/GenBank/DDBJ whole genome shotgun (WGS) entry which is preliminary data.</text>
</comment>
<protein>
    <submittedName>
        <fullName evidence="1">Uncharacterized protein</fullName>
    </submittedName>
</protein>
<accession>A0A1E5LDA3</accession>
<name>A0A1E5LDA3_9BACI</name>
<dbReference type="AlphaFoldDB" id="A0A1E5LDA3"/>
<keyword evidence="2" id="KW-1185">Reference proteome</keyword>
<gene>
    <name evidence="1" type="ORF">BFG57_17290</name>
</gene>
<organism evidence="1 2">
    <name type="scientific">Bacillus solimangrovi</name>
    <dbReference type="NCBI Taxonomy" id="1305675"/>
    <lineage>
        <taxon>Bacteria</taxon>
        <taxon>Bacillati</taxon>
        <taxon>Bacillota</taxon>
        <taxon>Bacilli</taxon>
        <taxon>Bacillales</taxon>
        <taxon>Bacillaceae</taxon>
        <taxon>Bacillus</taxon>
    </lineage>
</organism>
<dbReference type="RefSeq" id="WP_069717979.1">
    <property type="nucleotide sequence ID" value="NZ_MJEH01000038.1"/>
</dbReference>
<sequence length="272" mass="31444">MKRLLIFLLAIVFLFTAYFIFNRDENTYVGSPKDNDFIFGKWGVKSAVHLGENDPFNFYFLESRYKNSFSNIDNIKNVSLKGMALHEISSYELSIGDYLEGGYYLNNLILHLKAINIGKENIKELTIEFSDGTTKSYPIGNLSLEVLDGEKNREITTKEHMALSSDYTYYGVFKNNTQDSIQLKDFIVENESLRISNVTIDDQPLNNQIINPEQYFNLEANLELSNSNYEFHRASLVLTYVINEEIKRFYLDPVEYGSMNINDDTIKSILED</sequence>